<dbReference type="EMBL" id="CAKJTG010000026">
    <property type="protein sequence ID" value="CAG9609941.1"/>
    <property type="molecule type" value="Genomic_DNA"/>
</dbReference>
<dbReference type="InterPro" id="IPR029062">
    <property type="entry name" value="Class_I_gatase-like"/>
</dbReference>
<dbReference type="PANTHER" id="PTHR20842:SF0">
    <property type="entry name" value="ALPHA-ASPARTYL DIPEPTIDASE"/>
    <property type="match status" value="1"/>
</dbReference>
<keyword evidence="6" id="KW-1185">Reference proteome</keyword>
<dbReference type="Gene3D" id="3.40.50.880">
    <property type="match status" value="1"/>
</dbReference>
<evidence type="ECO:0000313" key="6">
    <source>
        <dbReference type="Proteomes" id="UP000789845"/>
    </source>
</evidence>
<dbReference type="EC" id="3.4.13.21" evidence="5"/>
<keyword evidence="2" id="KW-0645">Protease</keyword>
<dbReference type="RefSeq" id="WP_230498170.1">
    <property type="nucleotide sequence ID" value="NZ_CAKJTG010000026.1"/>
</dbReference>
<comment type="similarity">
    <text evidence="1">Belongs to the peptidase S51 family.</text>
</comment>
<dbReference type="Pfam" id="PF03575">
    <property type="entry name" value="Peptidase_S51"/>
    <property type="match status" value="1"/>
</dbReference>
<evidence type="ECO:0000256" key="1">
    <source>
        <dbReference type="ARBA" id="ARBA00006534"/>
    </source>
</evidence>
<dbReference type="InterPro" id="IPR005320">
    <property type="entry name" value="Peptidase_S51"/>
</dbReference>
<dbReference type="Proteomes" id="UP000789845">
    <property type="component" value="Unassembled WGS sequence"/>
</dbReference>
<name>A0A9C7GCM0_9BACI</name>
<protein>
    <submittedName>
        <fullName evidence="5">Peptidase E</fullName>
        <ecNumber evidence="5">3.4.13.21</ecNumber>
    </submittedName>
</protein>
<reference evidence="5" key="1">
    <citation type="submission" date="2021-10" db="EMBL/GenBank/DDBJ databases">
        <authorList>
            <person name="Criscuolo A."/>
        </authorList>
    </citation>
    <scope>NUCLEOTIDE SEQUENCE</scope>
    <source>
        <strain evidence="5">CIP111885</strain>
    </source>
</reference>
<comment type="caution">
    <text evidence="5">The sequence shown here is derived from an EMBL/GenBank/DDBJ whole genome shotgun (WGS) entry which is preliminary data.</text>
</comment>
<evidence type="ECO:0000313" key="5">
    <source>
        <dbReference type="EMBL" id="CAG9609941.1"/>
    </source>
</evidence>
<dbReference type="PANTHER" id="PTHR20842">
    <property type="entry name" value="PROTEASE S51 ALPHA-ASPARTYL DIPEPTIDASE"/>
    <property type="match status" value="1"/>
</dbReference>
<dbReference type="CDD" id="cd03129">
    <property type="entry name" value="GAT1_Peptidase_E_like"/>
    <property type="match status" value="1"/>
</dbReference>
<organism evidence="5 6">
    <name type="scientific">Pseudoneobacillus rhizosphaerae</name>
    <dbReference type="NCBI Taxonomy" id="2880968"/>
    <lineage>
        <taxon>Bacteria</taxon>
        <taxon>Bacillati</taxon>
        <taxon>Bacillota</taxon>
        <taxon>Bacilli</taxon>
        <taxon>Bacillales</taxon>
        <taxon>Bacillaceae</taxon>
        <taxon>Pseudoneobacillus</taxon>
    </lineage>
</organism>
<keyword evidence="5" id="KW-0224">Dipeptidase</keyword>
<dbReference type="GO" id="GO:0006508">
    <property type="term" value="P:proteolysis"/>
    <property type="evidence" value="ECO:0007669"/>
    <property type="project" value="UniProtKB-KW"/>
</dbReference>
<sequence length="224" mass="25055">MGKMIAIGGGYNGGDFDKQLEEKIRSFIPKENPIVIFVPYASTDYIENYNEFKQIYNFLGCEVNMLQPGKENVLLQADLIYFGRGSTIQLLKELHETNSISFLHQAINNGTILAGFSAGAHALFTVAGSNEGELGYTLVEGLGFIDGCIISHYNYLDRAEAFHNMLTERRINGIGLEEHTMMVVENNIATFYSSNTVSNGYFIKIFDHSTFIRPIKGEKILVPF</sequence>
<proteinExistence type="inferred from homology"/>
<accession>A0A9C7GCM0</accession>
<evidence type="ECO:0000256" key="3">
    <source>
        <dbReference type="ARBA" id="ARBA00022801"/>
    </source>
</evidence>
<dbReference type="SUPFAM" id="SSF52317">
    <property type="entry name" value="Class I glutamine amidotransferase-like"/>
    <property type="match status" value="1"/>
</dbReference>
<evidence type="ECO:0000256" key="4">
    <source>
        <dbReference type="ARBA" id="ARBA00022825"/>
    </source>
</evidence>
<dbReference type="GO" id="GO:0008236">
    <property type="term" value="F:serine-type peptidase activity"/>
    <property type="evidence" value="ECO:0007669"/>
    <property type="project" value="UniProtKB-KW"/>
</dbReference>
<keyword evidence="4" id="KW-0720">Serine protease</keyword>
<evidence type="ECO:0000256" key="2">
    <source>
        <dbReference type="ARBA" id="ARBA00022670"/>
    </source>
</evidence>
<gene>
    <name evidence="5" type="primary">pepE</name>
    <name evidence="5" type="ORF">NEOCIP111885_03684</name>
</gene>
<dbReference type="AlphaFoldDB" id="A0A9C7GCM0"/>
<dbReference type="GO" id="GO:0016805">
    <property type="term" value="F:dipeptidase activity"/>
    <property type="evidence" value="ECO:0007669"/>
    <property type="project" value="UniProtKB-KW"/>
</dbReference>
<keyword evidence="3 5" id="KW-0378">Hydrolase</keyword>